<accession>A0A8H2ZFU2</accession>
<keyword evidence="1" id="KW-0812">Transmembrane</keyword>
<dbReference type="AlphaFoldDB" id="A0A8H2ZFU2"/>
<evidence type="ECO:0000313" key="3">
    <source>
        <dbReference type="Proteomes" id="UP000644660"/>
    </source>
</evidence>
<comment type="caution">
    <text evidence="2">The sequence shown here is derived from an EMBL/GenBank/DDBJ whole genome shotgun (WGS) entry which is preliminary data.</text>
</comment>
<keyword evidence="3" id="KW-1185">Reference proteome</keyword>
<sequence>MYRGKSNGLQNTKTNRNIFLAILLITIFGWFLMDNIYNNTEVKFTEEDINLFSSFRRHGVVSPDIYVASNDNDNIVKNLKVEKEIRDIRDKIRTLPNNKPQSKKNMVQNVNVAKRVTCDENQVECNFKEILHNSPVVLLVHSLQDESTYIQEKLHETFEIYPQMLVVDMDKTLQGKNLFSYMKSMNKIEDSKLPLLFINGQLFSPSLLPEDLEDNAKHLGLLKKLQELGKDNIIIKKKIIPSNI</sequence>
<reference evidence="2 3" key="1">
    <citation type="submission" date="2020-05" db="EMBL/GenBank/DDBJ databases">
        <authorList>
            <person name="Casaregola S."/>
            <person name="Devillers H."/>
            <person name="Grondin C."/>
        </authorList>
    </citation>
    <scope>NUCLEOTIDE SEQUENCE [LARGE SCALE GENOMIC DNA]</scope>
    <source>
        <strain evidence="2 3">CLIB 1767</strain>
    </source>
</reference>
<dbReference type="RefSeq" id="XP_041404753.1">
    <property type="nucleotide sequence ID" value="XM_041548819.1"/>
</dbReference>
<proteinExistence type="predicted"/>
<keyword evidence="1" id="KW-0472">Membrane</keyword>
<dbReference type="Gene3D" id="3.40.30.10">
    <property type="entry name" value="Glutaredoxin"/>
    <property type="match status" value="1"/>
</dbReference>
<feature type="transmembrane region" description="Helical" evidence="1">
    <location>
        <begin position="16"/>
        <end position="33"/>
    </location>
</feature>
<keyword evidence="1" id="KW-1133">Transmembrane helix</keyword>
<dbReference type="EMBL" id="CAEFZW010000002">
    <property type="protein sequence ID" value="CAB4252715.1"/>
    <property type="molecule type" value="Genomic_DNA"/>
</dbReference>
<dbReference type="GeneID" id="64855849"/>
<evidence type="ECO:0000256" key="1">
    <source>
        <dbReference type="SAM" id="Phobius"/>
    </source>
</evidence>
<protein>
    <submittedName>
        <fullName evidence="2">Similar to Saccharomyces cerevisiae YPL156C PRM4 Pheromone-regulated protein proposed to be involved in mating</fullName>
    </submittedName>
</protein>
<name>A0A8H2ZFU2_9SACH</name>
<organism evidence="2 3">
    <name type="scientific">Maudiozyma barnettii</name>
    <dbReference type="NCBI Taxonomy" id="61262"/>
    <lineage>
        <taxon>Eukaryota</taxon>
        <taxon>Fungi</taxon>
        <taxon>Dikarya</taxon>
        <taxon>Ascomycota</taxon>
        <taxon>Saccharomycotina</taxon>
        <taxon>Saccharomycetes</taxon>
        <taxon>Saccharomycetales</taxon>
        <taxon>Saccharomycetaceae</taxon>
        <taxon>Maudiozyma</taxon>
    </lineage>
</organism>
<gene>
    <name evidence="2" type="ORF">KABA2_02S02706</name>
</gene>
<evidence type="ECO:0000313" key="2">
    <source>
        <dbReference type="EMBL" id="CAB4252715.1"/>
    </source>
</evidence>
<dbReference type="Proteomes" id="UP000644660">
    <property type="component" value="Unassembled WGS sequence"/>
</dbReference>